<dbReference type="PANTHER" id="PTHR30126:SF91">
    <property type="entry name" value="LYSR FAMILY TRANSCRIPTIONAL REGULATOR"/>
    <property type="match status" value="1"/>
</dbReference>
<dbReference type="PROSITE" id="PS50931">
    <property type="entry name" value="HTH_LYSR"/>
    <property type="match status" value="1"/>
</dbReference>
<dbReference type="InterPro" id="IPR036390">
    <property type="entry name" value="WH_DNA-bd_sf"/>
</dbReference>
<dbReference type="InterPro" id="IPR005119">
    <property type="entry name" value="LysR_subst-bd"/>
</dbReference>
<dbReference type="RefSeq" id="WP_169902899.1">
    <property type="nucleotide sequence ID" value="NZ_BSNC01000003.1"/>
</dbReference>
<evidence type="ECO:0000256" key="4">
    <source>
        <dbReference type="ARBA" id="ARBA00023163"/>
    </source>
</evidence>
<dbReference type="GO" id="GO:0003700">
    <property type="term" value="F:DNA-binding transcription factor activity"/>
    <property type="evidence" value="ECO:0007669"/>
    <property type="project" value="InterPro"/>
</dbReference>
<dbReference type="InterPro" id="IPR036388">
    <property type="entry name" value="WH-like_DNA-bd_sf"/>
</dbReference>
<dbReference type="GO" id="GO:0000976">
    <property type="term" value="F:transcription cis-regulatory region binding"/>
    <property type="evidence" value="ECO:0007669"/>
    <property type="project" value="TreeGrafter"/>
</dbReference>
<reference evidence="6" key="1">
    <citation type="journal article" date="2014" name="Int. J. Syst. Evol. Microbiol.">
        <title>Complete genome sequence of Corynebacterium casei LMG S-19264T (=DSM 44701T), isolated from a smear-ripened cheese.</title>
        <authorList>
            <consortium name="US DOE Joint Genome Institute (JGI-PGF)"/>
            <person name="Walter F."/>
            <person name="Albersmeier A."/>
            <person name="Kalinowski J."/>
            <person name="Ruckert C."/>
        </authorList>
    </citation>
    <scope>NUCLEOTIDE SEQUENCE</scope>
    <source>
        <strain evidence="6">NBRC 101628</strain>
    </source>
</reference>
<evidence type="ECO:0000313" key="6">
    <source>
        <dbReference type="EMBL" id="GLP95446.1"/>
    </source>
</evidence>
<accession>A0AA37RTP0</accession>
<comment type="similarity">
    <text evidence="1">Belongs to the LysR transcriptional regulatory family.</text>
</comment>
<dbReference type="InterPro" id="IPR000847">
    <property type="entry name" value="LysR_HTH_N"/>
</dbReference>
<comment type="caution">
    <text evidence="6">The sequence shown here is derived from an EMBL/GenBank/DDBJ whole genome shotgun (WGS) entry which is preliminary data.</text>
</comment>
<dbReference type="Gene3D" id="1.10.10.10">
    <property type="entry name" value="Winged helix-like DNA-binding domain superfamily/Winged helix DNA-binding domain"/>
    <property type="match status" value="1"/>
</dbReference>
<dbReference type="PANTHER" id="PTHR30126">
    <property type="entry name" value="HTH-TYPE TRANSCRIPTIONAL REGULATOR"/>
    <property type="match status" value="1"/>
</dbReference>
<keyword evidence="7" id="KW-1185">Reference proteome</keyword>
<evidence type="ECO:0000256" key="1">
    <source>
        <dbReference type="ARBA" id="ARBA00009437"/>
    </source>
</evidence>
<proteinExistence type="inferred from homology"/>
<dbReference type="SUPFAM" id="SSF46785">
    <property type="entry name" value="Winged helix' DNA-binding domain"/>
    <property type="match status" value="1"/>
</dbReference>
<dbReference type="AlphaFoldDB" id="A0AA37RTP0"/>
<reference evidence="6" key="2">
    <citation type="submission" date="2023-01" db="EMBL/GenBank/DDBJ databases">
        <title>Draft genome sequence of Paraferrimonas sedimenticola strain NBRC 101628.</title>
        <authorList>
            <person name="Sun Q."/>
            <person name="Mori K."/>
        </authorList>
    </citation>
    <scope>NUCLEOTIDE SEQUENCE</scope>
    <source>
        <strain evidence="6">NBRC 101628</strain>
    </source>
</reference>
<gene>
    <name evidence="6" type="ORF">GCM10007895_07520</name>
</gene>
<organism evidence="6 7">
    <name type="scientific">Paraferrimonas sedimenticola</name>
    <dbReference type="NCBI Taxonomy" id="375674"/>
    <lineage>
        <taxon>Bacteria</taxon>
        <taxon>Pseudomonadati</taxon>
        <taxon>Pseudomonadota</taxon>
        <taxon>Gammaproteobacteria</taxon>
        <taxon>Alteromonadales</taxon>
        <taxon>Ferrimonadaceae</taxon>
        <taxon>Paraferrimonas</taxon>
    </lineage>
</organism>
<name>A0AA37RTP0_9GAMM</name>
<evidence type="ECO:0000259" key="5">
    <source>
        <dbReference type="PROSITE" id="PS50931"/>
    </source>
</evidence>
<evidence type="ECO:0000256" key="2">
    <source>
        <dbReference type="ARBA" id="ARBA00023015"/>
    </source>
</evidence>
<dbReference type="EMBL" id="BSNC01000003">
    <property type="protein sequence ID" value="GLP95446.1"/>
    <property type="molecule type" value="Genomic_DNA"/>
</dbReference>
<dbReference type="SUPFAM" id="SSF53850">
    <property type="entry name" value="Periplasmic binding protein-like II"/>
    <property type="match status" value="1"/>
</dbReference>
<evidence type="ECO:0000313" key="7">
    <source>
        <dbReference type="Proteomes" id="UP001161422"/>
    </source>
</evidence>
<sequence>MAVTLEQLLAFVETVDKGSFKQASIKLGKHTSTVSGLIANLEAELGMELFVRKPRSLEITPQASEMYRYAQSVIRECDLLDVKANSIIEGHPSSFTIAVDSDLMGPDIGAICARLLTKYPTLDLKLVSTDPMQVRSQVLTEQADIGFGVALFSGHHELTLADGYSFDVVFAASPELGLNKKLIDLTQIRGQLQISALFMKQTGREDTHNLSSRVVYSNSLHSTLDLLKQIPGWAMLPGFMCREAFKNGTLDEIYLSPTATEKPNQWATEICWLTAKPRHEVMDFVIQELGKLESPNR</sequence>
<dbReference type="Pfam" id="PF03466">
    <property type="entry name" value="LysR_substrate"/>
    <property type="match status" value="1"/>
</dbReference>
<dbReference type="Pfam" id="PF00126">
    <property type="entry name" value="HTH_1"/>
    <property type="match status" value="1"/>
</dbReference>
<feature type="domain" description="HTH lysR-type" evidence="5">
    <location>
        <begin position="3"/>
        <end position="60"/>
    </location>
</feature>
<keyword evidence="3" id="KW-0238">DNA-binding</keyword>
<protein>
    <submittedName>
        <fullName evidence="6">LysR family transcriptional regulator</fullName>
    </submittedName>
</protein>
<evidence type="ECO:0000256" key="3">
    <source>
        <dbReference type="ARBA" id="ARBA00023125"/>
    </source>
</evidence>
<keyword evidence="2" id="KW-0805">Transcription regulation</keyword>
<dbReference type="Proteomes" id="UP001161422">
    <property type="component" value="Unassembled WGS sequence"/>
</dbReference>
<keyword evidence="4" id="KW-0804">Transcription</keyword>
<dbReference type="Gene3D" id="3.40.190.290">
    <property type="match status" value="1"/>
</dbReference>